<proteinExistence type="predicted"/>
<dbReference type="AlphaFoldDB" id="K0NG44"/>
<evidence type="ECO:0000256" key="1">
    <source>
        <dbReference type="ARBA" id="ARBA00022801"/>
    </source>
</evidence>
<keyword evidence="1" id="KW-0378">Hydrolase</keyword>
<reference evidence="3 4" key="1">
    <citation type="journal article" date="2013" name="Environ. Microbiol.">
        <title>Complete genome, catabolic sub-proteomes and key-metabolites of Desulfobacula toluolica Tol2, a marine, aromatic compound-degrading, sulfate-reducing bacterium.</title>
        <authorList>
            <person name="Wohlbrand L."/>
            <person name="Jacob J.H."/>
            <person name="Kube M."/>
            <person name="Mussmann M."/>
            <person name="Jarling R."/>
            <person name="Beck A."/>
            <person name="Amann R."/>
            <person name="Wilkes H."/>
            <person name="Reinhardt R."/>
            <person name="Rabus R."/>
        </authorList>
    </citation>
    <scope>NUCLEOTIDE SEQUENCE [LARGE SCALE GENOMIC DNA]</scope>
    <source>
        <strain evidence="4">DSM 7467 / Tol2</strain>
    </source>
</reference>
<feature type="domain" description="Beta-lactamase-related" evidence="2">
    <location>
        <begin position="11"/>
        <end position="342"/>
    </location>
</feature>
<accession>K0NG44</accession>
<dbReference type="EMBL" id="FO203503">
    <property type="protein sequence ID" value="CCK80121.1"/>
    <property type="molecule type" value="Genomic_DNA"/>
</dbReference>
<dbReference type="Proteomes" id="UP000007347">
    <property type="component" value="Chromosome"/>
</dbReference>
<keyword evidence="4" id="KW-1185">Reference proteome</keyword>
<evidence type="ECO:0000313" key="3">
    <source>
        <dbReference type="EMBL" id="CCK80121.1"/>
    </source>
</evidence>
<gene>
    <name evidence="3" type="ordered locus">TOL2_C19600</name>
</gene>
<evidence type="ECO:0000259" key="2">
    <source>
        <dbReference type="Pfam" id="PF00144"/>
    </source>
</evidence>
<dbReference type="OrthoDB" id="9809635at2"/>
<dbReference type="KEGG" id="dto:TOL2_C19600"/>
<dbReference type="GO" id="GO:0016787">
    <property type="term" value="F:hydrolase activity"/>
    <property type="evidence" value="ECO:0007669"/>
    <property type="project" value="UniProtKB-KW"/>
</dbReference>
<dbReference type="SUPFAM" id="SSF56601">
    <property type="entry name" value="beta-lactamase/transpeptidase-like"/>
    <property type="match status" value="1"/>
</dbReference>
<dbReference type="InterPro" id="IPR012338">
    <property type="entry name" value="Beta-lactam/transpept-like"/>
</dbReference>
<organism evidence="3 4">
    <name type="scientific">Desulfobacula toluolica (strain DSM 7467 / Tol2)</name>
    <dbReference type="NCBI Taxonomy" id="651182"/>
    <lineage>
        <taxon>Bacteria</taxon>
        <taxon>Pseudomonadati</taxon>
        <taxon>Thermodesulfobacteriota</taxon>
        <taxon>Desulfobacteria</taxon>
        <taxon>Desulfobacterales</taxon>
        <taxon>Desulfobacteraceae</taxon>
        <taxon>Desulfobacula</taxon>
    </lineage>
</organism>
<dbReference type="PANTHER" id="PTHR43283:SF11">
    <property type="entry name" value="BETA-LACTAMASE-RELATED DOMAIN-CONTAINING PROTEIN"/>
    <property type="match status" value="1"/>
</dbReference>
<evidence type="ECO:0000313" key="4">
    <source>
        <dbReference type="Proteomes" id="UP000007347"/>
    </source>
</evidence>
<dbReference type="HOGENOM" id="CLU_020027_1_1_7"/>
<dbReference type="PANTHER" id="PTHR43283">
    <property type="entry name" value="BETA-LACTAMASE-RELATED"/>
    <property type="match status" value="1"/>
</dbReference>
<dbReference type="STRING" id="651182.TOL2_C19600"/>
<protein>
    <submittedName>
        <fullName evidence="3">Predicted beta-lactamase</fullName>
    </submittedName>
</protein>
<name>K0NG44_DESTT</name>
<dbReference type="InterPro" id="IPR050789">
    <property type="entry name" value="Diverse_Enzym_Activities"/>
</dbReference>
<dbReference type="Gene3D" id="3.40.710.10">
    <property type="entry name" value="DD-peptidase/beta-lactamase superfamily"/>
    <property type="match status" value="1"/>
</dbReference>
<dbReference type="RefSeq" id="WP_014957454.1">
    <property type="nucleotide sequence ID" value="NC_018645.1"/>
</dbReference>
<sequence length="360" mass="41052">MGKDKISKLMEQAILKGIFPGAVLLCAVNQKIVFFEAYGMADLFNKRKMRKDSIFDLASLTKPLATALAVLKLVEKRQVFLDQKIGSILEEFKTSDKADITIDMLLRHTSGFPAHREYFKKIITTDKLPRQCLRDFLVHEPLENRVNTCQVYSDLGFMLIAWIIETITCQRLDHFVSEQIYRPLGIDDLFFIKLNQHNEKLKKYRQKIVATQQCPWRKRVLAGEVDDDNAWAAGGIEGHAGLFGSADSIYKLCCEILNAVQNKKTIVLPPDIIKSFVLKKNKYDMVAGFDTPSKENSSSGRYFSKSSIGHLGFTGTSFWIDPEISKIIIFLTNRVHPLRSNEGIKKFRPQLHDLIHAQLI</sequence>
<dbReference type="PATRIC" id="fig|651182.5.peg.2336"/>
<dbReference type="InterPro" id="IPR001466">
    <property type="entry name" value="Beta-lactam-related"/>
</dbReference>
<dbReference type="Pfam" id="PF00144">
    <property type="entry name" value="Beta-lactamase"/>
    <property type="match status" value="1"/>
</dbReference>